<proteinExistence type="predicted"/>
<organism evidence="2 3">
    <name type="scientific">Rhodoferax mekongensis</name>
    <dbReference type="NCBI Taxonomy" id="3068341"/>
    <lineage>
        <taxon>Bacteria</taxon>
        <taxon>Pseudomonadati</taxon>
        <taxon>Pseudomonadota</taxon>
        <taxon>Betaproteobacteria</taxon>
        <taxon>Burkholderiales</taxon>
        <taxon>Comamonadaceae</taxon>
        <taxon>Rhodoferax</taxon>
    </lineage>
</organism>
<feature type="region of interest" description="Disordered" evidence="1">
    <location>
        <begin position="182"/>
        <end position="201"/>
    </location>
</feature>
<evidence type="ECO:0000313" key="3">
    <source>
        <dbReference type="Proteomes" id="UP001302257"/>
    </source>
</evidence>
<sequence>MSTPLHPADTNTSLWKQTTVLRNAQGQEEAISVGPDGNVWSFIADSGDSRFDASGQRLENLGMPADFVTVGRNAEGALIVIAAKGLHLQYRTETPLSALDMADGLTRRWTPAKPVQLPVIAGAVGVRRLYTQNDFSGMRIALIVDTETAEHGSSYVMACSQWTENGPGPFILLPPLGAKKAAPAPSAPSSGTRMFRTAQAV</sequence>
<feature type="compositionally biased region" description="Low complexity" evidence="1">
    <location>
        <begin position="182"/>
        <end position="191"/>
    </location>
</feature>
<evidence type="ECO:0000313" key="2">
    <source>
        <dbReference type="EMBL" id="WNO03850.1"/>
    </source>
</evidence>
<dbReference type="EMBL" id="CP132507">
    <property type="protein sequence ID" value="WNO03850.1"/>
    <property type="molecule type" value="Genomic_DNA"/>
</dbReference>
<reference evidence="2 3" key="1">
    <citation type="submission" date="2023-08" db="EMBL/GenBank/DDBJ databases">
        <title>Rhodoferax potami sp. nov. and Rhodoferax mekongensis sp. nov., isolated from the Mekong River in Thailand.</title>
        <authorList>
            <person name="Kitikhun S."/>
            <person name="Charoenyingcharoen P."/>
            <person name="Siriarchawattana P."/>
            <person name="Likhitrattanapisal S."/>
            <person name="Nilsakha T."/>
            <person name="Chanpet A."/>
            <person name="Rattanawaree P."/>
            <person name="Ingsriswang S."/>
        </authorList>
    </citation>
    <scope>NUCLEOTIDE SEQUENCE [LARGE SCALE GENOMIC DNA]</scope>
    <source>
        <strain evidence="2 3">TBRC 17307</strain>
    </source>
</reference>
<keyword evidence="3" id="KW-1185">Reference proteome</keyword>
<dbReference type="Proteomes" id="UP001302257">
    <property type="component" value="Chromosome"/>
</dbReference>
<dbReference type="RefSeq" id="WP_313866729.1">
    <property type="nucleotide sequence ID" value="NZ_CP132507.1"/>
</dbReference>
<gene>
    <name evidence="2" type="ORF">RAN89_13120</name>
</gene>
<protein>
    <submittedName>
        <fullName evidence="2">Uncharacterized protein</fullName>
    </submittedName>
</protein>
<accession>A0ABZ0AWF5</accession>
<evidence type="ECO:0000256" key="1">
    <source>
        <dbReference type="SAM" id="MobiDB-lite"/>
    </source>
</evidence>
<name>A0ABZ0AWF5_9BURK</name>